<dbReference type="Pfam" id="PF09935">
    <property type="entry name" value="DUF2167"/>
    <property type="match status" value="1"/>
</dbReference>
<dbReference type="EMBL" id="QNRR01000006">
    <property type="protein sequence ID" value="RBP42617.1"/>
    <property type="molecule type" value="Genomic_DNA"/>
</dbReference>
<reference evidence="3 4" key="1">
    <citation type="submission" date="2018-06" db="EMBL/GenBank/DDBJ databases">
        <title>Genomic Encyclopedia of Type Strains, Phase IV (KMG-IV): sequencing the most valuable type-strain genomes for metagenomic binning, comparative biology and taxonomic classification.</title>
        <authorList>
            <person name="Goeker M."/>
        </authorList>
    </citation>
    <scope>NUCLEOTIDE SEQUENCE [LARGE SCALE GENOMIC DNA]</scope>
    <source>
        <strain evidence="3 4">DSM 25532</strain>
    </source>
</reference>
<dbReference type="Proteomes" id="UP000253426">
    <property type="component" value="Unassembled WGS sequence"/>
</dbReference>
<proteinExistence type="predicted"/>
<comment type="caution">
    <text evidence="3">The sequence shown here is derived from an EMBL/GenBank/DDBJ whole genome shotgun (WGS) entry which is preliminary data.</text>
</comment>
<accession>A0A366HIM4</accession>
<keyword evidence="1" id="KW-1133">Transmembrane helix</keyword>
<keyword evidence="2" id="KW-0732">Signal</keyword>
<keyword evidence="1" id="KW-0812">Transmembrane</keyword>
<keyword evidence="4" id="KW-1185">Reference proteome</keyword>
<evidence type="ECO:0000256" key="2">
    <source>
        <dbReference type="SAM" id="SignalP"/>
    </source>
</evidence>
<sequence length="308" mass="33407">MKTYLHATFLALGLAAAVPFVQAQTPSPSDDSVKVETGASEVNDDFKKLGAQTEGTGKIGHHAEIEIPEGYVFFPSKGAQELMKRSGNLVNGTEDGLIISDGKGWSVLFEFKNDGYVKDDDKDELNADKMLKAIHENEPAMNERLKEAGLPAQHTVGFAVPPKYNEKTNNLEWATRFTTEGSPGEYVNYNTRLLGRKGVMEATLMVDPDKLEASLPDYQKLLTGYRFVQGETYAEYRQGDKLASYTIGGLVVGGGAFAAAKMGLFAKFFAVLAKGGKAVFAGIAVVVAVIGKFVGKLFGRRDQSQFNQ</sequence>
<feature type="transmembrane region" description="Helical" evidence="1">
    <location>
        <begin position="242"/>
        <end position="266"/>
    </location>
</feature>
<evidence type="ECO:0000313" key="4">
    <source>
        <dbReference type="Proteomes" id="UP000253426"/>
    </source>
</evidence>
<dbReference type="InterPro" id="IPR018682">
    <property type="entry name" value="DUF2167_membr"/>
</dbReference>
<dbReference type="AlphaFoldDB" id="A0A366HIM4"/>
<gene>
    <name evidence="3" type="ORF">DES53_106326</name>
</gene>
<name>A0A366HIM4_9BACT</name>
<protein>
    <submittedName>
        <fullName evidence="3">Putative membrane-anchored protein</fullName>
    </submittedName>
</protein>
<feature type="signal peptide" evidence="2">
    <location>
        <begin position="1"/>
        <end position="23"/>
    </location>
</feature>
<feature type="chain" id="PRO_5016942937" evidence="2">
    <location>
        <begin position="24"/>
        <end position="308"/>
    </location>
</feature>
<feature type="transmembrane region" description="Helical" evidence="1">
    <location>
        <begin position="278"/>
        <end position="298"/>
    </location>
</feature>
<keyword evidence="1" id="KW-0472">Membrane</keyword>
<organism evidence="3 4">
    <name type="scientific">Roseimicrobium gellanilyticum</name>
    <dbReference type="NCBI Taxonomy" id="748857"/>
    <lineage>
        <taxon>Bacteria</taxon>
        <taxon>Pseudomonadati</taxon>
        <taxon>Verrucomicrobiota</taxon>
        <taxon>Verrucomicrobiia</taxon>
        <taxon>Verrucomicrobiales</taxon>
        <taxon>Verrucomicrobiaceae</taxon>
        <taxon>Roseimicrobium</taxon>
    </lineage>
</organism>
<evidence type="ECO:0000313" key="3">
    <source>
        <dbReference type="EMBL" id="RBP42617.1"/>
    </source>
</evidence>
<evidence type="ECO:0000256" key="1">
    <source>
        <dbReference type="SAM" id="Phobius"/>
    </source>
</evidence>